<comment type="caution">
    <text evidence="3">The sequence shown here is derived from an EMBL/GenBank/DDBJ whole genome shotgun (WGS) entry which is preliminary data.</text>
</comment>
<keyword evidence="1" id="KW-0949">S-adenosyl-L-methionine</keyword>
<accession>A0AAN8JGE3</accession>
<reference evidence="3 4" key="1">
    <citation type="submission" date="2024-01" db="EMBL/GenBank/DDBJ databases">
        <title>The genome of the rayed Mediterranean limpet Patella caerulea (Linnaeus, 1758).</title>
        <authorList>
            <person name="Anh-Thu Weber A."/>
            <person name="Halstead-Nussloch G."/>
        </authorList>
    </citation>
    <scope>NUCLEOTIDE SEQUENCE [LARGE SCALE GENOMIC DNA]</scope>
    <source>
        <strain evidence="3">AATW-2023a</strain>
        <tissue evidence="3">Whole specimen</tissue>
    </source>
</reference>
<dbReference type="PANTHER" id="PTHR47018">
    <property type="entry name" value="CXC DOMAIN-CONTAINING PROTEIN-RELATED"/>
    <property type="match status" value="1"/>
</dbReference>
<keyword evidence="4" id="KW-1185">Reference proteome</keyword>
<dbReference type="Proteomes" id="UP001347796">
    <property type="component" value="Unassembled WGS sequence"/>
</dbReference>
<dbReference type="GO" id="GO:0042054">
    <property type="term" value="F:histone methyltransferase activity"/>
    <property type="evidence" value="ECO:0007669"/>
    <property type="project" value="InterPro"/>
</dbReference>
<dbReference type="PROSITE" id="PS51215">
    <property type="entry name" value="AWS"/>
    <property type="match status" value="1"/>
</dbReference>
<evidence type="ECO:0000313" key="4">
    <source>
        <dbReference type="Proteomes" id="UP001347796"/>
    </source>
</evidence>
<organism evidence="3 4">
    <name type="scientific">Patella caerulea</name>
    <name type="common">Rayed Mediterranean limpet</name>
    <dbReference type="NCBI Taxonomy" id="87958"/>
    <lineage>
        <taxon>Eukaryota</taxon>
        <taxon>Metazoa</taxon>
        <taxon>Spiralia</taxon>
        <taxon>Lophotrochozoa</taxon>
        <taxon>Mollusca</taxon>
        <taxon>Gastropoda</taxon>
        <taxon>Patellogastropoda</taxon>
        <taxon>Patelloidea</taxon>
        <taxon>Patellidae</taxon>
        <taxon>Patella</taxon>
    </lineage>
</organism>
<proteinExistence type="predicted"/>
<dbReference type="InterPro" id="IPR006560">
    <property type="entry name" value="AWS_dom"/>
</dbReference>
<evidence type="ECO:0000256" key="1">
    <source>
        <dbReference type="ARBA" id="ARBA00022691"/>
    </source>
</evidence>
<dbReference type="EMBL" id="JAZGQO010000010">
    <property type="protein sequence ID" value="KAK6175734.1"/>
    <property type="molecule type" value="Genomic_DNA"/>
</dbReference>
<feature type="domain" description="AWS" evidence="2">
    <location>
        <begin position="1491"/>
        <end position="1525"/>
    </location>
</feature>
<name>A0AAN8JGE3_PATCE</name>
<evidence type="ECO:0000259" key="2">
    <source>
        <dbReference type="PROSITE" id="PS51215"/>
    </source>
</evidence>
<evidence type="ECO:0000313" key="3">
    <source>
        <dbReference type="EMBL" id="KAK6175734.1"/>
    </source>
</evidence>
<dbReference type="PANTHER" id="PTHR47018:SF1">
    <property type="entry name" value="TESMIN_TSO1-LIKE CXC DOMAIN-CONTAINING PROTEIN"/>
    <property type="match status" value="1"/>
</dbReference>
<protein>
    <recommendedName>
        <fullName evidence="2">AWS domain-containing protein</fullName>
    </recommendedName>
</protein>
<dbReference type="GO" id="GO:0005634">
    <property type="term" value="C:nucleus"/>
    <property type="evidence" value="ECO:0007669"/>
    <property type="project" value="InterPro"/>
</dbReference>
<gene>
    <name evidence="3" type="ORF">SNE40_014127</name>
</gene>
<sequence length="1525" mass="171341">MTTIKILNVSKTLSEDNIPDKTVWEQCVICQTGKSEQLQNPKNSKQTDSFKSYHSFADNLRQISHLENDPHHLRLLHRLDEDGESVVKTMFSKSAKWHKSCRLLYNNQVLKRAEKRKLDCDNNETIMHKCTRSVSSFVQEKADPMCFFCGMTDNTNALHQASTFEIDERVRKCASLLEDTELIAKLSVGDMVALEVKYHSKCLVALYNRARTSMSEKPVDDSEQRVSGLVFAELVMYIDEARNNENTIPIFKLADLTSMYSSRLQQFGINLEKRIHSTRLKERLLTQFPDMQAHTKGRDVLLAFDNDIGKALFRACDENADSDAIHLARAAHIVRQHMFQENQSAAQRTFKEGCQEESVPQLLLALVNMILEGPSIKNQSEEPTTQASLSIAQLLKFNSVKHKRVSRENSSFIKHRSDLETPVPTYLGLMVHAQTRKKGLVDKLHNLGLCISYDKVLTISTELGNRVCQQFEKDNVVCPSNLRFKLFTTAAVDNIDHNPSSTTAKESFHGTGISLFQHPQSEGDGITRDVPTVHRTDASSKTLNHLPQCYTEVPPVTSNVKDASIPIMHTSHLTDSNLVVNLNEEYMWLKHTKQVLDNSAPIETLNFTWAAYHAQNQSSKDIMVTSSALLPLFQESAHSVAMIKHSMDVIQDAVHHLNAGQIPIITVDQPLFALAKQIQWKWPEMYGEDLMVVMFGGLHIEMAVLKTIGDWLSGSGWTQALVQAGIAKSGTADSFLKASHVARTRRAHEVTAAALYHLQFQAYEKYTETAHDNGELPLVFETWCAAQKTLHPMFHYWDTVLELELCMLSFVRSLREGNFDLYKKSLTKLAPWFFALDHTNYARWIPVHLRDMCELVTKHPAVDEAFHSGNFTVRKTKRVFSAMPLDQGHEQNNACIKGDGGAVGLTDNPGALRRWMVAGPEVAQLIKQFELEALHEKKDMKTQHHEQTMSIQQSSVKNVSALIATISELVNPFEDDSKELVVLDTREIVTASATKSVYTAQSIGQNQLNRFTQERLIDRTTPIHNVISRNKLPLFVTSAPKPTNTSKNQLLSMKSDIDLFARLYIGCQTRDGNLEEFFCHENQPCPPSLSESGNLRLGKKCDLLKSLSDGIQVTSEAPAATCVILDGAVIVQVLKIGTTKTFDEYAKRVFVPHVMSKFQNASRLDLVWDRYMTNSLKDTARSKRGQGVRRRVVGTASLPTNWQSFLHVNTNKEELFKFLSQVLVQEYVQENGKELYVTEIDHVQSIPEKEDLLGISPCNHEEADTRILLHAAHAARNGHVKILIRTVDTDVVVLAVMISSAILQANTELWIAFGTGKHFRYLAAHEMSSSLGPEKSRALPMFHALTGCDTVSSFARHGKKSAWTAWNLVPDLTGALSTLATAPTCIPDKTFTTIERFVIKMYDKASMDTEINSARKTMFMKNNSLPGIPPTRAALEQHIKRATYQGGHVWGQTLIAQAELPSPTDWGWIRNDEGLYKPLWTTLPEAAKSCSELISCKCKKGCKNRCTCKKASLKCSPLCLCHGEC</sequence>